<dbReference type="Proteomes" id="UP001597417">
    <property type="component" value="Unassembled WGS sequence"/>
</dbReference>
<evidence type="ECO:0000313" key="2">
    <source>
        <dbReference type="Proteomes" id="UP001597417"/>
    </source>
</evidence>
<gene>
    <name evidence="1" type="ORF">ACFSXZ_16455</name>
</gene>
<dbReference type="RefSeq" id="WP_378265896.1">
    <property type="nucleotide sequence ID" value="NZ_JBHUKR010000007.1"/>
</dbReference>
<dbReference type="PANTHER" id="PTHR37816:SF3">
    <property type="entry name" value="MODULATES DNA TOPOLOGY"/>
    <property type="match status" value="1"/>
</dbReference>
<dbReference type="InterPro" id="IPR052922">
    <property type="entry name" value="Cytidylate_Kinase-2"/>
</dbReference>
<evidence type="ECO:0000313" key="1">
    <source>
        <dbReference type="EMBL" id="MFD2417918.1"/>
    </source>
</evidence>
<sequence length="187" mass="21594">MASERGAGPGLKGIRRVAVVGCGGAGKSTFSRRLGELLDLPVVHLDRHYWRPGWVETPDEDFRATQRALVRAERWVIDGNYAGTMDVRLPVADLIVFLDFPRWRCLFRVARRTVRGWGRDGQAPGCPERLDWEFLRWLWDWPRDARPRVLARLDEHGARARRITLSTPREVRDFLGRLRSGDRPRGE</sequence>
<comment type="caution">
    <text evidence="1">The sequence shown here is derived from an EMBL/GenBank/DDBJ whole genome shotgun (WGS) entry which is preliminary data.</text>
</comment>
<dbReference type="SUPFAM" id="SSF52540">
    <property type="entry name" value="P-loop containing nucleoside triphosphate hydrolases"/>
    <property type="match status" value="1"/>
</dbReference>
<keyword evidence="2" id="KW-1185">Reference proteome</keyword>
<organism evidence="1 2">
    <name type="scientific">Amycolatopsis pigmentata</name>
    <dbReference type="NCBI Taxonomy" id="450801"/>
    <lineage>
        <taxon>Bacteria</taxon>
        <taxon>Bacillati</taxon>
        <taxon>Actinomycetota</taxon>
        <taxon>Actinomycetes</taxon>
        <taxon>Pseudonocardiales</taxon>
        <taxon>Pseudonocardiaceae</taxon>
        <taxon>Amycolatopsis</taxon>
    </lineage>
</organism>
<reference evidence="2" key="1">
    <citation type="journal article" date="2019" name="Int. J. Syst. Evol. Microbiol.">
        <title>The Global Catalogue of Microorganisms (GCM) 10K type strain sequencing project: providing services to taxonomists for standard genome sequencing and annotation.</title>
        <authorList>
            <consortium name="The Broad Institute Genomics Platform"/>
            <consortium name="The Broad Institute Genome Sequencing Center for Infectious Disease"/>
            <person name="Wu L."/>
            <person name="Ma J."/>
        </authorList>
    </citation>
    <scope>NUCLEOTIDE SEQUENCE [LARGE SCALE GENOMIC DNA]</scope>
    <source>
        <strain evidence="2">CGMCC 4.7645</strain>
    </source>
</reference>
<dbReference type="EMBL" id="JBHUKR010000007">
    <property type="protein sequence ID" value="MFD2417918.1"/>
    <property type="molecule type" value="Genomic_DNA"/>
</dbReference>
<dbReference type="PANTHER" id="PTHR37816">
    <property type="entry name" value="YALI0E33011P"/>
    <property type="match status" value="1"/>
</dbReference>
<proteinExistence type="predicted"/>
<protein>
    <submittedName>
        <fullName evidence="1">DNA topology modulation protein FlaR</fullName>
    </submittedName>
</protein>
<dbReference type="InterPro" id="IPR027417">
    <property type="entry name" value="P-loop_NTPase"/>
</dbReference>
<name>A0ABW5FSE3_9PSEU</name>
<dbReference type="Gene3D" id="3.40.50.300">
    <property type="entry name" value="P-loop containing nucleotide triphosphate hydrolases"/>
    <property type="match status" value="1"/>
</dbReference>
<accession>A0ABW5FSE3</accession>